<proteinExistence type="predicted"/>
<sequence length="72" mass="8220">MALIHCLNCGRLMLEKPGYLCNDCLKRQQEDIKNIKAYLARNPRATLIEVQRETGVSLQTIRAMFSDPGLKK</sequence>
<organism evidence="1 2">
    <name type="scientific">Paenibacillus validus</name>
    <dbReference type="NCBI Taxonomy" id="44253"/>
    <lineage>
        <taxon>Bacteria</taxon>
        <taxon>Bacillati</taxon>
        <taxon>Bacillota</taxon>
        <taxon>Bacilli</taxon>
        <taxon>Bacillales</taxon>
        <taxon>Paenibacillaceae</taxon>
        <taxon>Paenibacillus</taxon>
    </lineage>
</organism>
<dbReference type="Proteomes" id="UP000450917">
    <property type="component" value="Unassembled WGS sequence"/>
</dbReference>
<accession>A0A7X2Z981</accession>
<evidence type="ECO:0000313" key="2">
    <source>
        <dbReference type="Proteomes" id="UP000450917"/>
    </source>
</evidence>
<gene>
    <name evidence="1" type="ORF">GNP93_07790</name>
</gene>
<dbReference type="AlphaFoldDB" id="A0A7X2Z981"/>
<reference evidence="1 2" key="1">
    <citation type="submission" date="2019-11" db="EMBL/GenBank/DDBJ databases">
        <title>Draft genome sequences of five Paenibacillus species of dairy origin.</title>
        <authorList>
            <person name="Olajide A.M."/>
            <person name="Chen S."/>
            <person name="Lapointe G."/>
        </authorList>
    </citation>
    <scope>NUCLEOTIDE SEQUENCE [LARGE SCALE GENOMIC DNA]</scope>
    <source>
        <strain evidence="1 2">2CS3</strain>
    </source>
</reference>
<dbReference type="EMBL" id="WNZX01000005">
    <property type="protein sequence ID" value="MUG70581.1"/>
    <property type="molecule type" value="Genomic_DNA"/>
</dbReference>
<protein>
    <recommendedName>
        <fullName evidence="3">Flagellar protein</fullName>
    </recommendedName>
</protein>
<evidence type="ECO:0000313" key="1">
    <source>
        <dbReference type="EMBL" id="MUG70581.1"/>
    </source>
</evidence>
<name>A0A7X2Z981_9BACL</name>
<keyword evidence="2" id="KW-1185">Reference proteome</keyword>
<evidence type="ECO:0008006" key="3">
    <source>
        <dbReference type="Google" id="ProtNLM"/>
    </source>
</evidence>
<comment type="caution">
    <text evidence="1">The sequence shown here is derived from an EMBL/GenBank/DDBJ whole genome shotgun (WGS) entry which is preliminary data.</text>
</comment>
<dbReference type="RefSeq" id="WP_155614382.1">
    <property type="nucleotide sequence ID" value="NZ_WNZX01000005.1"/>
</dbReference>